<accession>A0A1A7BWD1</accession>
<dbReference type="GO" id="GO:0008081">
    <property type="term" value="F:phosphoric diester hydrolase activity"/>
    <property type="evidence" value="ECO:0007669"/>
    <property type="project" value="UniProtKB-ARBA"/>
</dbReference>
<sequence>MSAPVILVVDDEPANLAQLRSILGQDYQMVYARDGAEAMAAVLKHRPALVLLDVGLPDICGYVLCTELRRIDPGQALQVIFITANSGAEQEAAGFAAGGVDYIVKPVHAPLVRARVAAHLSLVRATMLERSYRDAIQMLGHAGHFNDNDTGAHIWRMAAYAVALAHAAGWNAQRCAQLELAAPMHDTGKLGVPQAILQKPGPLNAGEWAIMRTHPRLGHDILSKSDAPVFRLAAEIALYHHERWDGGGYPYGLAGTDIPESARIVALADVFDALSMRRPYKEAWPVSDIVSHLRAGAGLQFDPRLTTLFIDLMPQLLQIQQRYADPA</sequence>
<evidence type="ECO:0000259" key="2">
    <source>
        <dbReference type="PROSITE" id="PS50110"/>
    </source>
</evidence>
<feature type="domain" description="Response regulatory" evidence="2">
    <location>
        <begin position="5"/>
        <end position="120"/>
    </location>
</feature>
<dbReference type="RefSeq" id="WP_065309363.1">
    <property type="nucleotide sequence ID" value="NZ_LOCQ01000059.1"/>
</dbReference>
<proteinExistence type="predicted"/>
<dbReference type="InterPro" id="IPR052020">
    <property type="entry name" value="Cyclic_di-GMP/3'3'-cGAMP_PDE"/>
</dbReference>
<dbReference type="PROSITE" id="PS51832">
    <property type="entry name" value="HD_GYP"/>
    <property type="match status" value="1"/>
</dbReference>
<dbReference type="SMART" id="SM00448">
    <property type="entry name" value="REC"/>
    <property type="match status" value="1"/>
</dbReference>
<evidence type="ECO:0000313" key="5">
    <source>
        <dbReference type="Proteomes" id="UP000092713"/>
    </source>
</evidence>
<comment type="caution">
    <text evidence="4">The sequence shown here is derived from an EMBL/GenBank/DDBJ whole genome shotgun (WGS) entry which is preliminary data.</text>
</comment>
<dbReference type="PATRIC" id="fig|1747903.4.peg.1348"/>
<protein>
    <submittedName>
        <fullName evidence="4">Putative two-component system response regulator</fullName>
    </submittedName>
</protein>
<evidence type="ECO:0000313" key="4">
    <source>
        <dbReference type="EMBL" id="OBV37817.1"/>
    </source>
</evidence>
<dbReference type="CDD" id="cd00077">
    <property type="entry name" value="HDc"/>
    <property type="match status" value="1"/>
</dbReference>
<dbReference type="SUPFAM" id="SSF52172">
    <property type="entry name" value="CheY-like"/>
    <property type="match status" value="1"/>
</dbReference>
<dbReference type="PANTHER" id="PTHR45228:SF5">
    <property type="entry name" value="CYCLIC DI-GMP PHOSPHODIESTERASE VC_1348-RELATED"/>
    <property type="match status" value="1"/>
</dbReference>
<dbReference type="InterPro" id="IPR011006">
    <property type="entry name" value="CheY-like_superfamily"/>
</dbReference>
<feature type="domain" description="HD-GYP" evidence="3">
    <location>
        <begin position="128"/>
        <end position="325"/>
    </location>
</feature>
<organism evidence="4 5">
    <name type="scientific">Janthinobacterium psychrotolerans</name>
    <dbReference type="NCBI Taxonomy" id="1747903"/>
    <lineage>
        <taxon>Bacteria</taxon>
        <taxon>Pseudomonadati</taxon>
        <taxon>Pseudomonadota</taxon>
        <taxon>Betaproteobacteria</taxon>
        <taxon>Burkholderiales</taxon>
        <taxon>Oxalobacteraceae</taxon>
        <taxon>Janthinobacterium</taxon>
    </lineage>
</organism>
<dbReference type="EMBL" id="LOCQ01000059">
    <property type="protein sequence ID" value="OBV37817.1"/>
    <property type="molecule type" value="Genomic_DNA"/>
</dbReference>
<dbReference type="OrthoDB" id="9763857at2"/>
<feature type="modified residue" description="4-aspartylphosphate" evidence="1">
    <location>
        <position position="53"/>
    </location>
</feature>
<keyword evidence="1" id="KW-0597">Phosphoprotein</keyword>
<keyword evidence="5" id="KW-1185">Reference proteome</keyword>
<dbReference type="Proteomes" id="UP000092713">
    <property type="component" value="Unassembled WGS sequence"/>
</dbReference>
<dbReference type="PANTHER" id="PTHR45228">
    <property type="entry name" value="CYCLIC DI-GMP PHOSPHODIESTERASE TM_0186-RELATED"/>
    <property type="match status" value="1"/>
</dbReference>
<dbReference type="SMART" id="SM00471">
    <property type="entry name" value="HDc"/>
    <property type="match status" value="1"/>
</dbReference>
<gene>
    <name evidence="4" type="ORF">ASR47_100489</name>
</gene>
<name>A0A1A7BWD1_9BURK</name>
<dbReference type="SUPFAM" id="SSF109604">
    <property type="entry name" value="HD-domain/PDEase-like"/>
    <property type="match status" value="1"/>
</dbReference>
<dbReference type="Pfam" id="PF00072">
    <property type="entry name" value="Response_reg"/>
    <property type="match status" value="1"/>
</dbReference>
<evidence type="ECO:0000256" key="1">
    <source>
        <dbReference type="PROSITE-ProRule" id="PRU00169"/>
    </source>
</evidence>
<dbReference type="PROSITE" id="PS50110">
    <property type="entry name" value="RESPONSE_REGULATORY"/>
    <property type="match status" value="1"/>
</dbReference>
<evidence type="ECO:0000259" key="3">
    <source>
        <dbReference type="PROSITE" id="PS51832"/>
    </source>
</evidence>
<dbReference type="InterPro" id="IPR037522">
    <property type="entry name" value="HD_GYP_dom"/>
</dbReference>
<dbReference type="Pfam" id="PF13487">
    <property type="entry name" value="HD_5"/>
    <property type="match status" value="1"/>
</dbReference>
<dbReference type="AlphaFoldDB" id="A0A1A7BWD1"/>
<reference evidence="4 5" key="1">
    <citation type="submission" date="2016-04" db="EMBL/GenBank/DDBJ databases">
        <title>Draft genome sequence of Janthinobacterium psychrotolerans sp. nov., isolated from freshwater sediments in Denmark.</title>
        <authorList>
            <person name="Gong X."/>
            <person name="Skrivergaard S."/>
            <person name="Korsgaard B.S."/>
            <person name="Schreiber L."/>
            <person name="Marshall I.P."/>
            <person name="Finster K."/>
            <person name="Schramm A."/>
        </authorList>
    </citation>
    <scope>NUCLEOTIDE SEQUENCE [LARGE SCALE GENOMIC DNA]</scope>
    <source>
        <strain evidence="4 5">S3-2</strain>
    </source>
</reference>
<dbReference type="GO" id="GO:0000160">
    <property type="term" value="P:phosphorelay signal transduction system"/>
    <property type="evidence" value="ECO:0007669"/>
    <property type="project" value="InterPro"/>
</dbReference>
<dbReference type="InterPro" id="IPR001789">
    <property type="entry name" value="Sig_transdc_resp-reg_receiver"/>
</dbReference>
<dbReference type="Gene3D" id="1.10.3210.10">
    <property type="entry name" value="Hypothetical protein af1432"/>
    <property type="match status" value="1"/>
</dbReference>
<dbReference type="Gene3D" id="3.40.50.2300">
    <property type="match status" value="1"/>
</dbReference>
<dbReference type="InterPro" id="IPR003607">
    <property type="entry name" value="HD/PDEase_dom"/>
</dbReference>
<dbReference type="STRING" id="1747903.ASR47_100489"/>